<keyword evidence="1" id="KW-0472">Membrane</keyword>
<sequence length="123" mass="14156">MIMAESVELPSLISLGITVASAVFFVYFWNRDRLGFLLVPTFFVFLLALSVFLTCCMLPTVNTEDTKQAKHYATECVLLEMGIPTQFGRMNKLKCHEIIEHVGTDSYQWHMALYEKLKQKEKV</sequence>
<feature type="transmembrane region" description="Helical" evidence="1">
    <location>
        <begin position="36"/>
        <end position="61"/>
    </location>
</feature>
<keyword evidence="1" id="KW-0812">Transmembrane</keyword>
<feature type="transmembrane region" description="Helical" evidence="1">
    <location>
        <begin position="12"/>
        <end position="30"/>
    </location>
</feature>
<dbReference type="AlphaFoldDB" id="A0A899NIR0"/>
<organism evidence="2">
    <name type="scientific">Providencia stuartii</name>
    <dbReference type="NCBI Taxonomy" id="588"/>
    <lineage>
        <taxon>Bacteria</taxon>
        <taxon>Pseudomonadati</taxon>
        <taxon>Pseudomonadota</taxon>
        <taxon>Gammaproteobacteria</taxon>
        <taxon>Enterobacterales</taxon>
        <taxon>Morganellaceae</taxon>
        <taxon>Providencia</taxon>
    </lineage>
</organism>
<gene>
    <name evidence="2" type="ORF">EKPLLCFL_00074</name>
</gene>
<keyword evidence="2" id="KW-0614">Plasmid</keyword>
<evidence type="ECO:0000256" key="1">
    <source>
        <dbReference type="SAM" id="Phobius"/>
    </source>
</evidence>
<dbReference type="RefSeq" id="WP_042847037.1">
    <property type="nucleotide sequence ID" value="NZ_CP095444.1"/>
</dbReference>
<dbReference type="EMBL" id="MT813046">
    <property type="protein sequence ID" value="QSM62309.1"/>
    <property type="molecule type" value="Genomic_DNA"/>
</dbReference>
<keyword evidence="1" id="KW-1133">Transmembrane helix</keyword>
<geneLocation type="plasmid" evidence="2">
    <name>pM2-1</name>
</geneLocation>
<evidence type="ECO:0000313" key="2">
    <source>
        <dbReference type="EMBL" id="QSM62309.1"/>
    </source>
</evidence>
<accession>A0A899NIR0</accession>
<protein>
    <submittedName>
        <fullName evidence="2">Uncharacterized protein</fullName>
    </submittedName>
</protein>
<proteinExistence type="predicted"/>
<name>A0A899NIR0_PROST</name>
<reference evidence="2" key="1">
    <citation type="submission" date="2020-07" db="EMBL/GenBank/DDBJ databases">
        <title>Persistence and transmission of plasmid-borne blaNDM genes carried by diverse species of Enterobacterium in a Chinese goose farm.</title>
        <authorList>
            <person name="Fang L.-X."/>
            <person name="Cen D.-J."/>
        </authorList>
    </citation>
    <scope>NUCLEOTIDE SEQUENCE</scope>
    <source>
        <strain evidence="2">M2</strain>
        <plasmid evidence="2">pM2-1</plasmid>
    </source>
</reference>